<dbReference type="GeneID" id="110978781"/>
<accession>A0A8B7Y933</accession>
<feature type="compositionally biased region" description="Low complexity" evidence="1">
    <location>
        <begin position="460"/>
        <end position="471"/>
    </location>
</feature>
<evidence type="ECO:0000256" key="1">
    <source>
        <dbReference type="SAM" id="MobiDB-lite"/>
    </source>
</evidence>
<dbReference type="AlphaFoldDB" id="A0A8B7Y933"/>
<keyword evidence="2" id="KW-1185">Reference proteome</keyword>
<feature type="compositionally biased region" description="Basic residues" evidence="1">
    <location>
        <begin position="423"/>
        <end position="443"/>
    </location>
</feature>
<dbReference type="RefSeq" id="XP_022089749.1">
    <property type="nucleotide sequence ID" value="XM_022234057.1"/>
</dbReference>
<feature type="compositionally biased region" description="Polar residues" evidence="1">
    <location>
        <begin position="408"/>
        <end position="419"/>
    </location>
</feature>
<feature type="compositionally biased region" description="Low complexity" evidence="1">
    <location>
        <begin position="89"/>
        <end position="117"/>
    </location>
</feature>
<gene>
    <name evidence="3" type="primary">LOC110978781</name>
</gene>
<feature type="region of interest" description="Disordered" evidence="1">
    <location>
        <begin position="280"/>
        <end position="490"/>
    </location>
</feature>
<proteinExistence type="predicted"/>
<feature type="region of interest" description="Disordered" evidence="1">
    <location>
        <begin position="86"/>
        <end position="128"/>
    </location>
</feature>
<dbReference type="OrthoDB" id="10072274at2759"/>
<evidence type="ECO:0000313" key="2">
    <source>
        <dbReference type="Proteomes" id="UP000694845"/>
    </source>
</evidence>
<reference evidence="3" key="1">
    <citation type="submission" date="2025-08" db="UniProtKB">
        <authorList>
            <consortium name="RefSeq"/>
        </authorList>
    </citation>
    <scope>IDENTIFICATION</scope>
</reference>
<feature type="compositionally biased region" description="Basic residues" evidence="1">
    <location>
        <begin position="388"/>
        <end position="401"/>
    </location>
</feature>
<feature type="compositionally biased region" description="Basic residues" evidence="1">
    <location>
        <begin position="300"/>
        <end position="332"/>
    </location>
</feature>
<dbReference type="OMA" id="EMMIILE"/>
<protein>
    <submittedName>
        <fullName evidence="3">DNA ligase 1-like</fullName>
    </submittedName>
</protein>
<organism evidence="2 3">
    <name type="scientific">Acanthaster planci</name>
    <name type="common">Crown-of-thorns starfish</name>
    <dbReference type="NCBI Taxonomy" id="133434"/>
    <lineage>
        <taxon>Eukaryota</taxon>
        <taxon>Metazoa</taxon>
        <taxon>Echinodermata</taxon>
        <taxon>Eleutherozoa</taxon>
        <taxon>Asterozoa</taxon>
        <taxon>Asteroidea</taxon>
        <taxon>Valvatacea</taxon>
        <taxon>Valvatida</taxon>
        <taxon>Acanthasteridae</taxon>
        <taxon>Acanthaster</taxon>
    </lineage>
</organism>
<dbReference type="Proteomes" id="UP000694845">
    <property type="component" value="Unplaced"/>
</dbReference>
<name>A0A8B7Y933_ACAPL</name>
<sequence length="527" mass="58076">MFSQRKNHFRSVSSSAMGLNSLNVTPGLTARSVPSWAPPAGSRQPARSFSAESLHVIPQTVDIESQFQAVLGKCLFEKAVQIAEEEQTASGRASPARPSSASPCSSRPGSSYGSSGANSPMLDSRTTLKLRPTRCTSPLVKGGRSFDSYINKGSVDRLAVASTRGAVEPPRPSIYRYLRRVKTASDQNLNDFSLKAEFTDKMREVDREQYWRRKKEEKIVEEETRERKRKEKAEMMLILEDMKKEYEERKAKEALELQRLQLEAERIAKEKLEQELAAAESIENQTKDEVSSVVSSSSKGSRKRSSKKGKGSKKEKNSKKGKGARKSAKKRSSVAPAAPGVEGERSGSSSPQPILKMDERRPSDDGSGGAGQGKRVTFREKLVSTRTIRSHKPVSSRRTSPKKPFPGSASSEACASLPTTPREKRKKPGSSKGKRGSKKGAKKKSTESIPPVEPPPQEPEPTVLEVPTPEQAVEPEPEESKEPAVITVEEPPEFCPAAEYKTRKQMVEEWLYYRSCSAACRANPPIL</sequence>
<dbReference type="KEGG" id="aplc:110978781"/>
<evidence type="ECO:0000313" key="3">
    <source>
        <dbReference type="RefSeq" id="XP_022089749.1"/>
    </source>
</evidence>